<comment type="caution">
    <text evidence="2">The sequence shown here is derived from an EMBL/GenBank/DDBJ whole genome shotgun (WGS) entry which is preliminary data.</text>
</comment>
<dbReference type="PANTHER" id="PTHR36933">
    <property type="entry name" value="SLL0788 PROTEIN"/>
    <property type="match status" value="1"/>
</dbReference>
<gene>
    <name evidence="2" type="ORF">HJ588_14600</name>
</gene>
<feature type="domain" description="DUF305" evidence="1">
    <location>
        <begin position="12"/>
        <end position="184"/>
    </location>
</feature>
<protein>
    <submittedName>
        <fullName evidence="2">DUF305 domain-containing protein</fullName>
    </submittedName>
</protein>
<dbReference type="InterPro" id="IPR005183">
    <property type="entry name" value="DUF305_CopM-like"/>
</dbReference>
<dbReference type="Gene3D" id="1.20.1260.10">
    <property type="match status" value="1"/>
</dbReference>
<proteinExistence type="predicted"/>
<dbReference type="Proteomes" id="UP000557772">
    <property type="component" value="Unassembled WGS sequence"/>
</dbReference>
<dbReference type="PANTHER" id="PTHR36933:SF1">
    <property type="entry name" value="SLL0788 PROTEIN"/>
    <property type="match status" value="1"/>
</dbReference>
<dbReference type="EMBL" id="JABENB010000002">
    <property type="protein sequence ID" value="NNG40496.1"/>
    <property type="molecule type" value="Genomic_DNA"/>
</dbReference>
<evidence type="ECO:0000259" key="1">
    <source>
        <dbReference type="Pfam" id="PF03713"/>
    </source>
</evidence>
<reference evidence="2 3" key="1">
    <citation type="submission" date="2020-05" db="EMBL/GenBank/DDBJ databases">
        <title>Flexivirga sp. ID2601S isolated from air conditioner.</title>
        <authorList>
            <person name="Kim D.H."/>
        </authorList>
    </citation>
    <scope>NUCLEOTIDE SEQUENCE [LARGE SCALE GENOMIC DNA]</scope>
    <source>
        <strain evidence="2 3">ID2601S</strain>
    </source>
</reference>
<name>A0A849ALV8_9MICO</name>
<dbReference type="Pfam" id="PF03713">
    <property type="entry name" value="DUF305"/>
    <property type="match status" value="1"/>
</dbReference>
<keyword evidence="3" id="KW-1185">Reference proteome</keyword>
<evidence type="ECO:0000313" key="2">
    <source>
        <dbReference type="EMBL" id="NNG40496.1"/>
    </source>
</evidence>
<organism evidence="2 3">
    <name type="scientific">Flexivirga aerilata</name>
    <dbReference type="NCBI Taxonomy" id="1656889"/>
    <lineage>
        <taxon>Bacteria</taxon>
        <taxon>Bacillati</taxon>
        <taxon>Actinomycetota</taxon>
        <taxon>Actinomycetes</taxon>
        <taxon>Micrococcales</taxon>
        <taxon>Dermacoccaceae</taxon>
        <taxon>Flexivirga</taxon>
    </lineage>
</organism>
<sequence length="191" mass="20475">MGNSTPGDNSVEAGFARDMQTHHQQAVEMSFIIRDKTSDQAIRTLAYDIITSQQQQMGQMYGWLQVWGLPQTGSRPPMAWMAGGHGGMRMGSASKTGTGASGSSTGSAAAMPGMATPAQLQQLRDLKGRAADRLFLQLMTKHHQGGLEMARAVQGRTTVRAVTVLARAIETAQTAEIAQMQQMLAERPATT</sequence>
<evidence type="ECO:0000313" key="3">
    <source>
        <dbReference type="Proteomes" id="UP000557772"/>
    </source>
</evidence>
<accession>A0A849ALV8</accession>
<dbReference type="AlphaFoldDB" id="A0A849ALV8"/>
<dbReference type="InterPro" id="IPR012347">
    <property type="entry name" value="Ferritin-like"/>
</dbReference>